<dbReference type="AlphaFoldDB" id="A0AAJ8LYY4"/>
<organism evidence="10 11">
    <name type="scientific">Cryptococcus depauperatus CBS 7841</name>
    <dbReference type="NCBI Taxonomy" id="1295531"/>
    <lineage>
        <taxon>Eukaryota</taxon>
        <taxon>Fungi</taxon>
        <taxon>Dikarya</taxon>
        <taxon>Basidiomycota</taxon>
        <taxon>Agaricomycotina</taxon>
        <taxon>Tremellomycetes</taxon>
        <taxon>Tremellales</taxon>
        <taxon>Cryptococcaceae</taxon>
        <taxon>Cryptococcus</taxon>
    </lineage>
</organism>
<dbReference type="Proteomes" id="UP000094043">
    <property type="component" value="Chromosome 1"/>
</dbReference>
<keyword evidence="6 9" id="KW-1133">Transmembrane helix</keyword>
<dbReference type="RefSeq" id="XP_066066022.1">
    <property type="nucleotide sequence ID" value="XM_066209925.1"/>
</dbReference>
<dbReference type="GeneID" id="91084682"/>
<dbReference type="GO" id="GO:0006465">
    <property type="term" value="P:signal peptide processing"/>
    <property type="evidence" value="ECO:0007669"/>
    <property type="project" value="InterPro"/>
</dbReference>
<reference evidence="10" key="2">
    <citation type="journal article" date="2022" name="Elife">
        <title>Obligate sexual reproduction of a homothallic fungus closely related to the Cryptococcus pathogenic species complex.</title>
        <authorList>
            <person name="Passer A.R."/>
            <person name="Clancey S.A."/>
            <person name="Shea T."/>
            <person name="David-Palma M."/>
            <person name="Averette A.F."/>
            <person name="Boekhout T."/>
            <person name="Porcel B.M."/>
            <person name="Nowrousian M."/>
            <person name="Cuomo C.A."/>
            <person name="Sun S."/>
            <person name="Heitman J."/>
            <person name="Coelho M.A."/>
        </authorList>
    </citation>
    <scope>NUCLEOTIDE SEQUENCE</scope>
    <source>
        <strain evidence="10">CBS 7841</strain>
    </source>
</reference>
<evidence type="ECO:0000256" key="2">
    <source>
        <dbReference type="ARBA" id="ARBA00005245"/>
    </source>
</evidence>
<proteinExistence type="inferred from homology"/>
<evidence type="ECO:0000313" key="11">
    <source>
        <dbReference type="Proteomes" id="UP000094043"/>
    </source>
</evidence>
<evidence type="ECO:0000256" key="7">
    <source>
        <dbReference type="ARBA" id="ARBA00023136"/>
    </source>
</evidence>
<accession>A0AAJ8LYY4</accession>
<protein>
    <recommendedName>
        <fullName evidence="3">Signal peptidase complex subunit 1</fullName>
    </recommendedName>
</protein>
<gene>
    <name evidence="10" type="ORF">L203_100466</name>
</gene>
<dbReference type="GO" id="GO:0005787">
    <property type="term" value="C:signal peptidase complex"/>
    <property type="evidence" value="ECO:0007669"/>
    <property type="project" value="InterPro"/>
</dbReference>
<comment type="function">
    <text evidence="8">Component of the signal peptidase complex (SPC) which catalyzes the cleavage of N-terminal signal sequences from nascent proteins as they are translocated into the lumen of the endoplasmic reticulum. Dispensable for SPC enzymatic activity.</text>
</comment>
<keyword evidence="11" id="KW-1185">Reference proteome</keyword>
<feature type="transmembrane region" description="Helical" evidence="9">
    <location>
        <begin position="49"/>
        <end position="71"/>
    </location>
</feature>
<keyword evidence="7 9" id="KW-0472">Membrane</keyword>
<evidence type="ECO:0000256" key="8">
    <source>
        <dbReference type="ARBA" id="ARBA00045204"/>
    </source>
</evidence>
<reference evidence="10" key="3">
    <citation type="submission" date="2024-01" db="EMBL/GenBank/DDBJ databases">
        <authorList>
            <person name="Coelho M.A."/>
            <person name="David-Palma M."/>
            <person name="Shea T."/>
            <person name="Sun S."/>
            <person name="Cuomo C.A."/>
            <person name="Heitman J."/>
        </authorList>
    </citation>
    <scope>NUCLEOTIDE SEQUENCE</scope>
    <source>
        <strain evidence="10">CBS 7841</strain>
    </source>
</reference>
<keyword evidence="5" id="KW-0256">Endoplasmic reticulum</keyword>
<evidence type="ECO:0000256" key="9">
    <source>
        <dbReference type="SAM" id="Phobius"/>
    </source>
</evidence>
<name>A0AAJ8LYY4_9TREE</name>
<comment type="subcellular location">
    <subcellularLocation>
        <location evidence="1">Endoplasmic reticulum membrane</location>
        <topology evidence="1">Multi-pass membrane protein</topology>
    </subcellularLocation>
</comment>
<feature type="transmembrane region" description="Helical" evidence="9">
    <location>
        <begin position="23"/>
        <end position="42"/>
    </location>
</feature>
<dbReference type="Pfam" id="PF06645">
    <property type="entry name" value="SPC12"/>
    <property type="match status" value="1"/>
</dbReference>
<dbReference type="KEGG" id="cdep:91084682"/>
<evidence type="ECO:0000256" key="5">
    <source>
        <dbReference type="ARBA" id="ARBA00022824"/>
    </source>
</evidence>
<dbReference type="InterPro" id="IPR009542">
    <property type="entry name" value="Spc1/SPCS1"/>
</dbReference>
<comment type="similarity">
    <text evidence="2">Belongs to the SPCS1 family.</text>
</comment>
<dbReference type="PANTHER" id="PTHR13202">
    <property type="entry name" value="MICROSOMAL SIGNAL PEPTIDASE 12 KDA SUBUNIT"/>
    <property type="match status" value="1"/>
</dbReference>
<evidence type="ECO:0000256" key="4">
    <source>
        <dbReference type="ARBA" id="ARBA00022692"/>
    </source>
</evidence>
<evidence type="ECO:0000313" key="10">
    <source>
        <dbReference type="EMBL" id="WVN85321.1"/>
    </source>
</evidence>
<dbReference type="EMBL" id="CP143784">
    <property type="protein sequence ID" value="WVN85321.1"/>
    <property type="molecule type" value="Genomic_DNA"/>
</dbReference>
<sequence length="90" mass="9980">MQHLPPAVTNVLEGRIDPRSQQLITSSSQTVFIVLTLLSFILSYSSKSVLLGLEGFAAGFLLICIAVVPPWPFLNRHPVKFLPVRKLHTL</sequence>
<reference evidence="10" key="1">
    <citation type="submission" date="2016-06" db="EMBL/GenBank/DDBJ databases">
        <authorList>
            <person name="Cuomo C."/>
            <person name="Litvintseva A."/>
            <person name="Heitman J."/>
            <person name="Chen Y."/>
            <person name="Sun S."/>
            <person name="Springer D."/>
            <person name="Dromer F."/>
            <person name="Young S."/>
            <person name="Zeng Q."/>
            <person name="Chapman S."/>
            <person name="Gujja S."/>
            <person name="Saif S."/>
            <person name="Birren B."/>
        </authorList>
    </citation>
    <scope>NUCLEOTIDE SEQUENCE</scope>
    <source>
        <strain evidence="10">CBS 7841</strain>
    </source>
</reference>
<evidence type="ECO:0000256" key="3">
    <source>
        <dbReference type="ARBA" id="ARBA00017059"/>
    </source>
</evidence>
<keyword evidence="4 9" id="KW-0812">Transmembrane</keyword>
<dbReference type="GO" id="GO:0045047">
    <property type="term" value="P:protein targeting to ER"/>
    <property type="evidence" value="ECO:0007669"/>
    <property type="project" value="TreeGrafter"/>
</dbReference>
<evidence type="ECO:0000256" key="6">
    <source>
        <dbReference type="ARBA" id="ARBA00022989"/>
    </source>
</evidence>
<dbReference type="PANTHER" id="PTHR13202:SF0">
    <property type="entry name" value="SIGNAL PEPTIDASE COMPLEX SUBUNIT 1"/>
    <property type="match status" value="1"/>
</dbReference>
<evidence type="ECO:0000256" key="1">
    <source>
        <dbReference type="ARBA" id="ARBA00004477"/>
    </source>
</evidence>